<organism evidence="3 4">
    <name type="scientific">Micromonospora pattaloongensis</name>
    <dbReference type="NCBI Taxonomy" id="405436"/>
    <lineage>
        <taxon>Bacteria</taxon>
        <taxon>Bacillati</taxon>
        <taxon>Actinomycetota</taxon>
        <taxon>Actinomycetes</taxon>
        <taxon>Micromonosporales</taxon>
        <taxon>Micromonosporaceae</taxon>
        <taxon>Micromonospora</taxon>
    </lineage>
</organism>
<dbReference type="InterPro" id="IPR016181">
    <property type="entry name" value="Acyl_CoA_acyltransferase"/>
</dbReference>
<feature type="domain" description="N-acetyltransferase" evidence="1">
    <location>
        <begin position="1"/>
        <end position="96"/>
    </location>
</feature>
<dbReference type="PROSITE" id="PS51729">
    <property type="entry name" value="GNAT_YJDJ"/>
    <property type="match status" value="1"/>
</dbReference>
<evidence type="ECO:0000313" key="4">
    <source>
        <dbReference type="Proteomes" id="UP000242415"/>
    </source>
</evidence>
<dbReference type="Pfam" id="PF14542">
    <property type="entry name" value="Acetyltransf_CG"/>
    <property type="match status" value="1"/>
</dbReference>
<dbReference type="RefSeq" id="WP_091560820.1">
    <property type="nucleotide sequence ID" value="NZ_FNPH01000010.1"/>
</dbReference>
<evidence type="ECO:0000259" key="1">
    <source>
        <dbReference type="PROSITE" id="PS51186"/>
    </source>
</evidence>
<accession>A0A1H3S8Y8</accession>
<dbReference type="AlphaFoldDB" id="A0A1H3S8Y8"/>
<evidence type="ECO:0000313" key="3">
    <source>
        <dbReference type="EMBL" id="SDZ33599.1"/>
    </source>
</evidence>
<sequence>MSVLVEDNPARRRFEILVDGSLAGFASYELRQDTVIFLHTEVDAARQGQGIGTNLAQGALEQVRERGERVIPRCPFIAGYIERNPHYADLLEIETA</sequence>
<dbReference type="PROSITE" id="PS51186">
    <property type="entry name" value="GNAT"/>
    <property type="match status" value="1"/>
</dbReference>
<dbReference type="STRING" id="405436.SAMN05444365_110123"/>
<dbReference type="Gene3D" id="3.40.630.30">
    <property type="match status" value="1"/>
</dbReference>
<reference evidence="4" key="1">
    <citation type="submission" date="2016-10" db="EMBL/GenBank/DDBJ databases">
        <authorList>
            <person name="Varghese N."/>
            <person name="Submissions S."/>
        </authorList>
    </citation>
    <scope>NUCLEOTIDE SEQUENCE [LARGE SCALE GENOMIC DNA]</scope>
    <source>
        <strain evidence="4">DSM 45245</strain>
    </source>
</reference>
<proteinExistence type="predicted"/>
<dbReference type="InterPro" id="IPR045057">
    <property type="entry name" value="Gcn5-rel_NAT"/>
</dbReference>
<dbReference type="PANTHER" id="PTHR31435">
    <property type="entry name" value="PROTEIN NATD1"/>
    <property type="match status" value="1"/>
</dbReference>
<keyword evidence="4" id="KW-1185">Reference proteome</keyword>
<dbReference type="OrthoDB" id="5405911at2"/>
<gene>
    <name evidence="3" type="ORF">SAMN05444365_110123</name>
</gene>
<dbReference type="Proteomes" id="UP000242415">
    <property type="component" value="Unassembled WGS sequence"/>
</dbReference>
<protein>
    <submittedName>
        <fullName evidence="3">Uncharacterized protein</fullName>
    </submittedName>
</protein>
<dbReference type="EMBL" id="FNPH01000010">
    <property type="protein sequence ID" value="SDZ33599.1"/>
    <property type="molecule type" value="Genomic_DNA"/>
</dbReference>
<feature type="domain" description="N-acetyltransferase" evidence="2">
    <location>
        <begin position="6"/>
        <end position="92"/>
    </location>
</feature>
<evidence type="ECO:0000259" key="2">
    <source>
        <dbReference type="PROSITE" id="PS51729"/>
    </source>
</evidence>
<dbReference type="SUPFAM" id="SSF55729">
    <property type="entry name" value="Acyl-CoA N-acyltransferases (Nat)"/>
    <property type="match status" value="1"/>
</dbReference>
<dbReference type="GO" id="GO:0016747">
    <property type="term" value="F:acyltransferase activity, transferring groups other than amino-acyl groups"/>
    <property type="evidence" value="ECO:0007669"/>
    <property type="project" value="InterPro"/>
</dbReference>
<dbReference type="InterPro" id="IPR031165">
    <property type="entry name" value="GNAT_YJDJ"/>
</dbReference>
<dbReference type="PANTHER" id="PTHR31435:SF10">
    <property type="entry name" value="BSR4717 PROTEIN"/>
    <property type="match status" value="1"/>
</dbReference>
<dbReference type="InterPro" id="IPR000182">
    <property type="entry name" value="GNAT_dom"/>
</dbReference>
<dbReference type="CDD" id="cd04301">
    <property type="entry name" value="NAT_SF"/>
    <property type="match status" value="1"/>
</dbReference>
<name>A0A1H3S8Y8_9ACTN</name>